<name>A0ABR7LEI6_9PSEU</name>
<protein>
    <submittedName>
        <fullName evidence="1">FxLD family lantipeptide</fullName>
    </submittedName>
</protein>
<dbReference type="Proteomes" id="UP000734823">
    <property type="component" value="Unassembled WGS sequence"/>
</dbReference>
<sequence length="67" mass="6927">MCAPRAGWKRSTRTDERTIVINTLDDFDLDVAISTDLGTGDQAAAAAACRTDDGCAATCASSCVSNV</sequence>
<organism evidence="1 2">
    <name type="scientific">Actinokineospora xionganensis</name>
    <dbReference type="NCBI Taxonomy" id="2684470"/>
    <lineage>
        <taxon>Bacteria</taxon>
        <taxon>Bacillati</taxon>
        <taxon>Actinomycetota</taxon>
        <taxon>Actinomycetes</taxon>
        <taxon>Pseudonocardiales</taxon>
        <taxon>Pseudonocardiaceae</taxon>
        <taxon>Actinokineospora</taxon>
    </lineage>
</organism>
<comment type="caution">
    <text evidence="1">The sequence shown here is derived from an EMBL/GenBank/DDBJ whole genome shotgun (WGS) entry which is preliminary data.</text>
</comment>
<reference evidence="1 2" key="1">
    <citation type="submission" date="2020-06" db="EMBL/GenBank/DDBJ databases">
        <title>Actinokineospora xiongansis sp. nov., isolated from soil of Baiyangdian.</title>
        <authorList>
            <person name="Zhang X."/>
        </authorList>
    </citation>
    <scope>NUCLEOTIDE SEQUENCE [LARGE SCALE GENOMIC DNA]</scope>
    <source>
        <strain evidence="1 2">HBU206404</strain>
    </source>
</reference>
<evidence type="ECO:0000313" key="2">
    <source>
        <dbReference type="Proteomes" id="UP000734823"/>
    </source>
</evidence>
<proteinExistence type="predicted"/>
<evidence type="ECO:0000313" key="1">
    <source>
        <dbReference type="EMBL" id="MBC6450908.1"/>
    </source>
</evidence>
<gene>
    <name evidence="1" type="ORF">GPZ80_27475</name>
</gene>
<accession>A0ABR7LEI6</accession>
<dbReference type="EMBL" id="JABVED010000021">
    <property type="protein sequence ID" value="MBC6450908.1"/>
    <property type="molecule type" value="Genomic_DNA"/>
</dbReference>
<keyword evidence="2" id="KW-1185">Reference proteome</keyword>